<dbReference type="Proteomes" id="UP000271678">
    <property type="component" value="Unassembled WGS sequence"/>
</dbReference>
<dbReference type="Pfam" id="PF00005">
    <property type="entry name" value="ABC_tran"/>
    <property type="match status" value="1"/>
</dbReference>
<keyword evidence="3" id="KW-0547">Nucleotide-binding</keyword>
<evidence type="ECO:0000256" key="1">
    <source>
        <dbReference type="ARBA" id="ARBA00004651"/>
    </source>
</evidence>
<evidence type="ECO:0000256" key="2">
    <source>
        <dbReference type="ARBA" id="ARBA00022692"/>
    </source>
</evidence>
<dbReference type="Gene3D" id="1.20.1560.10">
    <property type="entry name" value="ABC transporter type 1, transmembrane domain"/>
    <property type="match status" value="1"/>
</dbReference>
<dbReference type="InterPro" id="IPR027417">
    <property type="entry name" value="P-loop_NTPase"/>
</dbReference>
<dbReference type="PROSITE" id="PS50893">
    <property type="entry name" value="ABC_TRANSPORTER_2"/>
    <property type="match status" value="1"/>
</dbReference>
<keyword evidence="2 7" id="KW-0812">Transmembrane</keyword>
<dbReference type="InterPro" id="IPR036640">
    <property type="entry name" value="ABC1_TM_sf"/>
</dbReference>
<evidence type="ECO:0000256" key="7">
    <source>
        <dbReference type="SAM" id="Phobius"/>
    </source>
</evidence>
<organism evidence="9 10">
    <name type="scientific">Flexivirga caeni</name>
    <dbReference type="NCBI Taxonomy" id="2294115"/>
    <lineage>
        <taxon>Bacteria</taxon>
        <taxon>Bacillati</taxon>
        <taxon>Actinomycetota</taxon>
        <taxon>Actinomycetes</taxon>
        <taxon>Micrococcales</taxon>
        <taxon>Dermacoccaceae</taxon>
        <taxon>Flexivirga</taxon>
    </lineage>
</organism>
<feature type="transmembrane region" description="Helical" evidence="7">
    <location>
        <begin position="213"/>
        <end position="233"/>
    </location>
</feature>
<keyword evidence="6 7" id="KW-0472">Membrane</keyword>
<sequence>MHLGQRDLQQLCGLGDRMIRVQERREVVRHIVAQQRPHHDRVGDLHLLRICRSDRSRSVSTFPLVQTLDISRLILWMRRWVGVERHFWRMMWRSSRPLVAALFAIAAARGLAIWLMIYSSGQALQAVADRSDRAWGWLVLTVIGLGASPLAEAWQGAASYALQTRFTRQQTLLLAEAANAPHGIGHLENSETRARFNDIEEYLRGMFGVNAMYAVWSVIGYGAVGLGGFAAVAQWSWPVALWTLLAFRVLHATWTGYLDVLLKDLVEDGSIGRRQADYLRSLPLERAGGKELRLFGMTPWLLRRYAEVWRAAFTGIWQRRSRALRGALIGCTVAGIMLVGSYVWAGHAAWTGSLAVGSTVAVLQGLMQMSSLGALGDFNVQAIRARFYENEIRSLRSDLGLAATLPERTGTPRAIDQRGAAAVDVTGVTFTYRSRAEPVFRGLDLHIPAGQSVAVVGVNGVGKSTLIKLLCGLYAPDAGTVRIDGRDPALDDAARRRVATIFQDFVRYHLSLETNVALPLVARGIDEQALRHTADEALRDAAGADVLTRLDDDWATILEPGYAGGTDLSGGQWQRVALARALTAVAAGAGVLVLDEPTAALDVRAEAEIFSRFLEVTRGVTTILVSHRLSSVRHADRIVVLGPEGVVQDGTHDELLVAGGPYADMFRLQAARFAAAGAVSDQNAEMAGESA</sequence>
<dbReference type="Gene3D" id="3.40.50.300">
    <property type="entry name" value="P-loop containing nucleotide triphosphate hydrolases"/>
    <property type="match status" value="1"/>
</dbReference>
<name>A0A3M9M267_9MICO</name>
<dbReference type="GO" id="GO:0005886">
    <property type="term" value="C:plasma membrane"/>
    <property type="evidence" value="ECO:0007669"/>
    <property type="project" value="UniProtKB-SubCell"/>
</dbReference>
<feature type="domain" description="ABC transporter" evidence="8">
    <location>
        <begin position="423"/>
        <end position="668"/>
    </location>
</feature>
<protein>
    <submittedName>
        <fullName evidence="9">ABC transporter ATP-binding protein</fullName>
    </submittedName>
</protein>
<evidence type="ECO:0000256" key="5">
    <source>
        <dbReference type="ARBA" id="ARBA00022989"/>
    </source>
</evidence>
<evidence type="ECO:0000313" key="9">
    <source>
        <dbReference type="EMBL" id="RNI19013.1"/>
    </source>
</evidence>
<feature type="transmembrane region" description="Helical" evidence="7">
    <location>
        <begin position="137"/>
        <end position="162"/>
    </location>
</feature>
<comment type="subcellular location">
    <subcellularLocation>
        <location evidence="1">Cell membrane</location>
        <topology evidence="1">Multi-pass membrane protein</topology>
    </subcellularLocation>
</comment>
<dbReference type="InterPro" id="IPR039421">
    <property type="entry name" value="Type_1_exporter"/>
</dbReference>
<evidence type="ECO:0000256" key="3">
    <source>
        <dbReference type="ARBA" id="ARBA00022741"/>
    </source>
</evidence>
<gene>
    <name evidence="9" type="ORF">EFY87_17305</name>
</gene>
<evidence type="ECO:0000259" key="8">
    <source>
        <dbReference type="PROSITE" id="PS50893"/>
    </source>
</evidence>
<comment type="caution">
    <text evidence="9">The sequence shown here is derived from an EMBL/GenBank/DDBJ whole genome shotgun (WGS) entry which is preliminary data.</text>
</comment>
<keyword evidence="5 7" id="KW-1133">Transmembrane helix</keyword>
<reference evidence="9 10" key="1">
    <citation type="submission" date="2018-11" db="EMBL/GenBank/DDBJ databases">
        <title>Draft genome of Simplicispira Flexivirga sp. BO-16.</title>
        <authorList>
            <person name="Im W.T."/>
        </authorList>
    </citation>
    <scope>NUCLEOTIDE SEQUENCE [LARGE SCALE GENOMIC DNA]</scope>
    <source>
        <strain evidence="9 10">BO-16</strain>
    </source>
</reference>
<dbReference type="GO" id="GO:0034040">
    <property type="term" value="F:ATPase-coupled lipid transmembrane transporter activity"/>
    <property type="evidence" value="ECO:0007669"/>
    <property type="project" value="TreeGrafter"/>
</dbReference>
<keyword evidence="4 9" id="KW-0067">ATP-binding</keyword>
<dbReference type="SUPFAM" id="SSF90123">
    <property type="entry name" value="ABC transporter transmembrane region"/>
    <property type="match status" value="1"/>
</dbReference>
<dbReference type="PROSITE" id="PS00211">
    <property type="entry name" value="ABC_TRANSPORTER_1"/>
    <property type="match status" value="1"/>
</dbReference>
<keyword evidence="10" id="KW-1185">Reference proteome</keyword>
<dbReference type="SUPFAM" id="SSF52540">
    <property type="entry name" value="P-loop containing nucleoside triphosphate hydrolases"/>
    <property type="match status" value="1"/>
</dbReference>
<evidence type="ECO:0000256" key="4">
    <source>
        <dbReference type="ARBA" id="ARBA00022840"/>
    </source>
</evidence>
<dbReference type="PANTHER" id="PTHR24221:SF654">
    <property type="entry name" value="ATP-BINDING CASSETTE SUB-FAMILY B MEMBER 6"/>
    <property type="match status" value="1"/>
</dbReference>
<dbReference type="InterPro" id="IPR003439">
    <property type="entry name" value="ABC_transporter-like_ATP-bd"/>
</dbReference>
<dbReference type="EMBL" id="RJJQ01000021">
    <property type="protein sequence ID" value="RNI19013.1"/>
    <property type="molecule type" value="Genomic_DNA"/>
</dbReference>
<feature type="transmembrane region" description="Helical" evidence="7">
    <location>
        <begin position="98"/>
        <end position="117"/>
    </location>
</feature>
<feature type="transmembrane region" description="Helical" evidence="7">
    <location>
        <begin position="239"/>
        <end position="258"/>
    </location>
</feature>
<dbReference type="PANTHER" id="PTHR24221">
    <property type="entry name" value="ATP-BINDING CASSETTE SUB-FAMILY B"/>
    <property type="match status" value="1"/>
</dbReference>
<dbReference type="AlphaFoldDB" id="A0A3M9M267"/>
<dbReference type="GO" id="GO:0005524">
    <property type="term" value="F:ATP binding"/>
    <property type="evidence" value="ECO:0007669"/>
    <property type="project" value="UniProtKB-KW"/>
</dbReference>
<dbReference type="SMART" id="SM00382">
    <property type="entry name" value="AAA"/>
    <property type="match status" value="1"/>
</dbReference>
<evidence type="ECO:0000313" key="10">
    <source>
        <dbReference type="Proteomes" id="UP000271678"/>
    </source>
</evidence>
<proteinExistence type="predicted"/>
<dbReference type="InterPro" id="IPR017871">
    <property type="entry name" value="ABC_transporter-like_CS"/>
</dbReference>
<feature type="transmembrane region" description="Helical" evidence="7">
    <location>
        <begin position="323"/>
        <end position="344"/>
    </location>
</feature>
<dbReference type="GO" id="GO:0016887">
    <property type="term" value="F:ATP hydrolysis activity"/>
    <property type="evidence" value="ECO:0007669"/>
    <property type="project" value="InterPro"/>
</dbReference>
<evidence type="ECO:0000256" key="6">
    <source>
        <dbReference type="ARBA" id="ARBA00023136"/>
    </source>
</evidence>
<accession>A0A3M9M267</accession>
<dbReference type="CDD" id="cd03228">
    <property type="entry name" value="ABCC_MRP_Like"/>
    <property type="match status" value="1"/>
</dbReference>
<dbReference type="InterPro" id="IPR003593">
    <property type="entry name" value="AAA+_ATPase"/>
</dbReference>